<dbReference type="WBParaSite" id="L893_g4367.t1">
    <property type="protein sequence ID" value="L893_g4367.t1"/>
    <property type="gene ID" value="L893_g4367"/>
</dbReference>
<accession>A0A1I8ACJ8</accession>
<dbReference type="Proteomes" id="UP000095287">
    <property type="component" value="Unplaced"/>
</dbReference>
<evidence type="ECO:0000313" key="3">
    <source>
        <dbReference type="WBParaSite" id="L893_g4367.t1"/>
    </source>
</evidence>
<sequence>MAIAKNPLEAGFSMGFWPLGKAPPHSGVVRTGLKQTVRLSMRLFAALARPRYATSIADLPTEILTLIFGLVDDADQLSLRATCSRFNTLVLQRPRDIPVRKPSLVSCLTVSFAPNENAVVLENVRKSESIVKRYLTIPVEDIRNGTLPDLSFCFRRLNVLGVQIHNICLEAPFVEWFCEMIRCVPCFQPKTLRLSEVACHHVESRHLHDIVKLCSKHLNVISFMNLLGIQPDVLTDDIFSFCEDLYVFMIQGLSFHASVPSDRQYLEISDATLQRIPLAIRKIKVERCGGITSTGVCAFLERFAAEKKPSSDTVPSSVFHHQRTSELIFRMCPQVTTVDFEAEAERRNLPVDDLESQDYIMKWVKRRQYIVKDVFRKKLLSIEIDSHVSGRLSGCSTPCNPQNPFLRPVSVCCESGPSRLLEAIVKPISSSSCSGVR</sequence>
<evidence type="ECO:0000313" key="2">
    <source>
        <dbReference type="Proteomes" id="UP000095287"/>
    </source>
</evidence>
<dbReference type="Pfam" id="PF12937">
    <property type="entry name" value="F-box-like"/>
    <property type="match status" value="1"/>
</dbReference>
<dbReference type="InterPro" id="IPR036047">
    <property type="entry name" value="F-box-like_dom_sf"/>
</dbReference>
<dbReference type="SMART" id="SM00256">
    <property type="entry name" value="FBOX"/>
    <property type="match status" value="1"/>
</dbReference>
<name>A0A1I8ACJ8_9BILA</name>
<reference evidence="3" key="1">
    <citation type="submission" date="2016-11" db="UniProtKB">
        <authorList>
            <consortium name="WormBaseParasite"/>
        </authorList>
    </citation>
    <scope>IDENTIFICATION</scope>
</reference>
<evidence type="ECO:0000259" key="1">
    <source>
        <dbReference type="PROSITE" id="PS50181"/>
    </source>
</evidence>
<proteinExistence type="predicted"/>
<feature type="domain" description="F-box" evidence="1">
    <location>
        <begin position="53"/>
        <end position="90"/>
    </location>
</feature>
<dbReference type="PROSITE" id="PS50181">
    <property type="entry name" value="FBOX"/>
    <property type="match status" value="1"/>
</dbReference>
<protein>
    <submittedName>
        <fullName evidence="3">F-box domain-containing protein</fullName>
    </submittedName>
</protein>
<dbReference type="InterPro" id="IPR001810">
    <property type="entry name" value="F-box_dom"/>
</dbReference>
<dbReference type="CDD" id="cd09917">
    <property type="entry name" value="F-box_SF"/>
    <property type="match status" value="1"/>
</dbReference>
<dbReference type="SUPFAM" id="SSF81383">
    <property type="entry name" value="F-box domain"/>
    <property type="match status" value="1"/>
</dbReference>
<organism evidence="2 3">
    <name type="scientific">Steinernema glaseri</name>
    <dbReference type="NCBI Taxonomy" id="37863"/>
    <lineage>
        <taxon>Eukaryota</taxon>
        <taxon>Metazoa</taxon>
        <taxon>Ecdysozoa</taxon>
        <taxon>Nematoda</taxon>
        <taxon>Chromadorea</taxon>
        <taxon>Rhabditida</taxon>
        <taxon>Tylenchina</taxon>
        <taxon>Panagrolaimomorpha</taxon>
        <taxon>Strongyloidoidea</taxon>
        <taxon>Steinernematidae</taxon>
        <taxon>Steinernema</taxon>
    </lineage>
</organism>
<keyword evidence="2" id="KW-1185">Reference proteome</keyword>
<dbReference type="AlphaFoldDB" id="A0A1I8ACJ8"/>